<keyword evidence="2" id="KW-0378">Hydrolase</keyword>
<dbReference type="RefSeq" id="WP_197677912.1">
    <property type="nucleotide sequence ID" value="NZ_LIGX01000028.1"/>
</dbReference>
<gene>
    <name evidence="5" type="ORF">PYTT_0519</name>
</gene>
<dbReference type="InterPro" id="IPR012337">
    <property type="entry name" value="RNaseH-like_sf"/>
</dbReference>
<protein>
    <submittedName>
        <fullName evidence="5">Exonuclease rnase t/dna polymerase iii</fullName>
    </submittedName>
</protein>
<dbReference type="Gene3D" id="3.30.420.10">
    <property type="entry name" value="Ribonuclease H-like superfamily/Ribonuclease H"/>
    <property type="match status" value="1"/>
</dbReference>
<keyword evidence="3 5" id="KW-0269">Exonuclease</keyword>
<dbReference type="GO" id="GO:0008408">
    <property type="term" value="F:3'-5' exonuclease activity"/>
    <property type="evidence" value="ECO:0007669"/>
    <property type="project" value="TreeGrafter"/>
</dbReference>
<sequence>MDRLQGILTGTPMPAPADIIRHLSFAAIDFESAGAAPGETDQPVQIGIARIDGTAGAIRTWTSYIAVTRPVRWTASKIHGITTEMLAEAPPYISLWPPIKEHLEGTVAIGHNHSTEQRFLRQFPGHGFGPWLDTLALARACLPALPSHSLGDIASALGLTEQISAIVPGKTWHDALYDATASLCILLHLIRELQLEDAPLDRLGFALTF</sequence>
<keyword evidence="6" id="KW-1185">Reference proteome</keyword>
<accession>A0A1H6KK82</accession>
<dbReference type="Proteomes" id="UP000176204">
    <property type="component" value="Chromosome I"/>
</dbReference>
<feature type="domain" description="Exonuclease" evidence="4">
    <location>
        <begin position="24"/>
        <end position="195"/>
    </location>
</feature>
<dbReference type="GO" id="GO:0003676">
    <property type="term" value="F:nucleic acid binding"/>
    <property type="evidence" value="ECO:0007669"/>
    <property type="project" value="InterPro"/>
</dbReference>
<proteinExistence type="predicted"/>
<dbReference type="KEGG" id="agl:PYTT_0519"/>
<dbReference type="SMART" id="SM00479">
    <property type="entry name" value="EXOIII"/>
    <property type="match status" value="1"/>
</dbReference>
<organism evidence="5 6">
    <name type="scientific">Akkermansia glycaniphila</name>
    <dbReference type="NCBI Taxonomy" id="1679444"/>
    <lineage>
        <taxon>Bacteria</taxon>
        <taxon>Pseudomonadati</taxon>
        <taxon>Verrucomicrobiota</taxon>
        <taxon>Verrucomicrobiia</taxon>
        <taxon>Verrucomicrobiales</taxon>
        <taxon>Akkermansiaceae</taxon>
        <taxon>Akkermansia</taxon>
    </lineage>
</organism>
<dbReference type="CDD" id="cd06127">
    <property type="entry name" value="DEDDh"/>
    <property type="match status" value="1"/>
</dbReference>
<dbReference type="GO" id="GO:0006259">
    <property type="term" value="P:DNA metabolic process"/>
    <property type="evidence" value="ECO:0007669"/>
    <property type="project" value="UniProtKB-ARBA"/>
</dbReference>
<dbReference type="InterPro" id="IPR013520">
    <property type="entry name" value="Ribonucl_H"/>
</dbReference>
<dbReference type="PANTHER" id="PTHR30231:SF4">
    <property type="entry name" value="PROTEIN NEN2"/>
    <property type="match status" value="1"/>
</dbReference>
<evidence type="ECO:0000256" key="2">
    <source>
        <dbReference type="ARBA" id="ARBA00022801"/>
    </source>
</evidence>
<keyword evidence="1" id="KW-0540">Nuclease</keyword>
<reference evidence="6" key="1">
    <citation type="submission" date="2016-09" db="EMBL/GenBank/DDBJ databases">
        <authorList>
            <person name="Koehorst J."/>
        </authorList>
    </citation>
    <scope>NUCLEOTIDE SEQUENCE [LARGE SCALE GENOMIC DNA]</scope>
</reference>
<dbReference type="EMBL" id="LT629973">
    <property type="protein sequence ID" value="SEH76090.1"/>
    <property type="molecule type" value="Genomic_DNA"/>
</dbReference>
<evidence type="ECO:0000259" key="4">
    <source>
        <dbReference type="SMART" id="SM00479"/>
    </source>
</evidence>
<dbReference type="AlphaFoldDB" id="A0A1H6KK82"/>
<dbReference type="Pfam" id="PF00929">
    <property type="entry name" value="RNase_T"/>
    <property type="match status" value="1"/>
</dbReference>
<dbReference type="PANTHER" id="PTHR30231">
    <property type="entry name" value="DNA POLYMERASE III SUBUNIT EPSILON"/>
    <property type="match status" value="1"/>
</dbReference>
<name>A0A1H6KK82_9BACT</name>
<dbReference type="InterPro" id="IPR036397">
    <property type="entry name" value="RNaseH_sf"/>
</dbReference>
<dbReference type="STRING" id="1679444.PYTT_0519"/>
<evidence type="ECO:0000313" key="5">
    <source>
        <dbReference type="EMBL" id="SEH76090.1"/>
    </source>
</evidence>
<evidence type="ECO:0000256" key="3">
    <source>
        <dbReference type="ARBA" id="ARBA00022839"/>
    </source>
</evidence>
<evidence type="ECO:0000256" key="1">
    <source>
        <dbReference type="ARBA" id="ARBA00022722"/>
    </source>
</evidence>
<dbReference type="SUPFAM" id="SSF53098">
    <property type="entry name" value="Ribonuclease H-like"/>
    <property type="match status" value="1"/>
</dbReference>
<evidence type="ECO:0000313" key="6">
    <source>
        <dbReference type="Proteomes" id="UP000176204"/>
    </source>
</evidence>